<feature type="signal peptide" evidence="1">
    <location>
        <begin position="1"/>
        <end position="20"/>
    </location>
</feature>
<keyword evidence="1" id="KW-0732">Signal</keyword>
<keyword evidence="3" id="KW-1185">Reference proteome</keyword>
<gene>
    <name evidence="2" type="ORF">TWF730_001536</name>
</gene>
<protein>
    <submittedName>
        <fullName evidence="2">Uncharacterized protein</fullName>
    </submittedName>
</protein>
<comment type="caution">
    <text evidence="2">The sequence shown here is derived from an EMBL/GenBank/DDBJ whole genome shotgun (WGS) entry which is preliminary data.</text>
</comment>
<organism evidence="2 3">
    <name type="scientific">Orbilia blumenaviensis</name>
    <dbReference type="NCBI Taxonomy" id="1796055"/>
    <lineage>
        <taxon>Eukaryota</taxon>
        <taxon>Fungi</taxon>
        <taxon>Dikarya</taxon>
        <taxon>Ascomycota</taxon>
        <taxon>Pezizomycotina</taxon>
        <taxon>Orbiliomycetes</taxon>
        <taxon>Orbiliales</taxon>
        <taxon>Orbiliaceae</taxon>
        <taxon>Orbilia</taxon>
    </lineage>
</organism>
<proteinExistence type="predicted"/>
<accession>A0AAV9UI66</accession>
<reference evidence="2 3" key="1">
    <citation type="submission" date="2019-10" db="EMBL/GenBank/DDBJ databases">
        <authorList>
            <person name="Palmer J.M."/>
        </authorList>
    </citation>
    <scope>NUCLEOTIDE SEQUENCE [LARGE SCALE GENOMIC DNA]</scope>
    <source>
        <strain evidence="2 3">TWF730</strain>
    </source>
</reference>
<evidence type="ECO:0000313" key="2">
    <source>
        <dbReference type="EMBL" id="KAK6342054.1"/>
    </source>
</evidence>
<sequence length="98" mass="9458">MQFTTLLLTLLASGSTLVSAAPTPKPDGGIAAGVITAVGVACAFQAEQCQKVGDGIKNGVATVAADSGARKLESIKTDGGIAATIGDAIGNVMGGVKA</sequence>
<evidence type="ECO:0000256" key="1">
    <source>
        <dbReference type="SAM" id="SignalP"/>
    </source>
</evidence>
<evidence type="ECO:0000313" key="3">
    <source>
        <dbReference type="Proteomes" id="UP001373714"/>
    </source>
</evidence>
<dbReference type="AlphaFoldDB" id="A0AAV9UI66"/>
<dbReference type="EMBL" id="JAVHNS010000010">
    <property type="protein sequence ID" value="KAK6342054.1"/>
    <property type="molecule type" value="Genomic_DNA"/>
</dbReference>
<dbReference type="Proteomes" id="UP001373714">
    <property type="component" value="Unassembled WGS sequence"/>
</dbReference>
<feature type="chain" id="PRO_5043564236" evidence="1">
    <location>
        <begin position="21"/>
        <end position="98"/>
    </location>
</feature>
<name>A0AAV9UI66_9PEZI</name>